<dbReference type="GO" id="GO:0009279">
    <property type="term" value="C:cell outer membrane"/>
    <property type="evidence" value="ECO:0007669"/>
    <property type="project" value="UniProtKB-SubCell"/>
</dbReference>
<evidence type="ECO:0000256" key="14">
    <source>
        <dbReference type="PROSITE-ProRule" id="PRU01360"/>
    </source>
</evidence>
<comment type="caution">
    <text evidence="17">The sequence shown here is derived from an EMBL/GenBank/DDBJ whole genome shotgun (WGS) entry which is preliminary data.</text>
</comment>
<evidence type="ECO:0000259" key="16">
    <source>
        <dbReference type="SMART" id="SM00965"/>
    </source>
</evidence>
<protein>
    <submittedName>
        <fullName evidence="17">TonB-dependent siderophore receptor</fullName>
    </submittedName>
</protein>
<evidence type="ECO:0000256" key="13">
    <source>
        <dbReference type="ARBA" id="ARBA00023237"/>
    </source>
</evidence>
<name>A0A371X9W9_9HYPH</name>
<comment type="subcellular location">
    <subcellularLocation>
        <location evidence="1 14">Cell outer membrane</location>
        <topology evidence="1 14">Multi-pass membrane protein</topology>
    </subcellularLocation>
</comment>
<evidence type="ECO:0000313" key="17">
    <source>
        <dbReference type="EMBL" id="RFC66006.1"/>
    </source>
</evidence>
<dbReference type="GO" id="GO:0038023">
    <property type="term" value="F:signaling receptor activity"/>
    <property type="evidence" value="ECO:0007669"/>
    <property type="project" value="InterPro"/>
</dbReference>
<evidence type="ECO:0000256" key="1">
    <source>
        <dbReference type="ARBA" id="ARBA00004571"/>
    </source>
</evidence>
<gene>
    <name evidence="17" type="ORF">DYI37_00540</name>
</gene>
<evidence type="ECO:0000256" key="4">
    <source>
        <dbReference type="ARBA" id="ARBA00022452"/>
    </source>
</evidence>
<dbReference type="InterPro" id="IPR037066">
    <property type="entry name" value="Plug_dom_sf"/>
</dbReference>
<proteinExistence type="inferred from homology"/>
<dbReference type="EMBL" id="QURL01000001">
    <property type="protein sequence ID" value="RFC66006.1"/>
    <property type="molecule type" value="Genomic_DNA"/>
</dbReference>
<keyword evidence="9" id="KW-0406">Ion transport</keyword>
<dbReference type="Gene3D" id="2.40.170.20">
    <property type="entry name" value="TonB-dependent receptor, beta-barrel domain"/>
    <property type="match status" value="1"/>
</dbReference>
<evidence type="ECO:0000256" key="3">
    <source>
        <dbReference type="ARBA" id="ARBA00022448"/>
    </source>
</evidence>
<evidence type="ECO:0000256" key="12">
    <source>
        <dbReference type="ARBA" id="ARBA00023170"/>
    </source>
</evidence>
<dbReference type="InterPro" id="IPR036942">
    <property type="entry name" value="Beta-barrel_TonB_sf"/>
</dbReference>
<evidence type="ECO:0000256" key="8">
    <source>
        <dbReference type="ARBA" id="ARBA00023004"/>
    </source>
</evidence>
<evidence type="ECO:0000256" key="15">
    <source>
        <dbReference type="RuleBase" id="RU003357"/>
    </source>
</evidence>
<accession>A0A371X9W9</accession>
<dbReference type="SUPFAM" id="SSF56935">
    <property type="entry name" value="Porins"/>
    <property type="match status" value="1"/>
</dbReference>
<evidence type="ECO:0000256" key="11">
    <source>
        <dbReference type="ARBA" id="ARBA00023136"/>
    </source>
</evidence>
<organism evidence="17 18">
    <name type="scientific">Fulvimarina endophytica</name>
    <dbReference type="NCBI Taxonomy" id="2293836"/>
    <lineage>
        <taxon>Bacteria</taxon>
        <taxon>Pseudomonadati</taxon>
        <taxon>Pseudomonadota</taxon>
        <taxon>Alphaproteobacteria</taxon>
        <taxon>Hyphomicrobiales</taxon>
        <taxon>Aurantimonadaceae</taxon>
        <taxon>Fulvimarina</taxon>
    </lineage>
</organism>
<dbReference type="CDD" id="cd01347">
    <property type="entry name" value="ligand_gated_channel"/>
    <property type="match status" value="1"/>
</dbReference>
<dbReference type="Pfam" id="PF00593">
    <property type="entry name" value="TonB_dep_Rec_b-barrel"/>
    <property type="match status" value="1"/>
</dbReference>
<dbReference type="NCBIfam" id="TIGR01783">
    <property type="entry name" value="TonB-siderophor"/>
    <property type="match status" value="1"/>
</dbReference>
<keyword evidence="5" id="KW-0410">Iron transport</keyword>
<evidence type="ECO:0000256" key="10">
    <source>
        <dbReference type="ARBA" id="ARBA00023077"/>
    </source>
</evidence>
<dbReference type="InterPro" id="IPR011662">
    <property type="entry name" value="Secretin/TonB_short_N"/>
</dbReference>
<keyword evidence="10 15" id="KW-0798">TonB box</keyword>
<keyword evidence="7" id="KW-0732">Signal</keyword>
<reference evidence="17 18" key="1">
    <citation type="submission" date="2018-08" db="EMBL/GenBank/DDBJ databases">
        <title>Fulvimarina sp. 85, whole genome shotgun sequence.</title>
        <authorList>
            <person name="Tuo L."/>
        </authorList>
    </citation>
    <scope>NUCLEOTIDE SEQUENCE [LARGE SCALE GENOMIC DNA]</scope>
    <source>
        <strain evidence="17 18">85</strain>
    </source>
</reference>
<evidence type="ECO:0000256" key="2">
    <source>
        <dbReference type="ARBA" id="ARBA00009810"/>
    </source>
</evidence>
<dbReference type="InterPro" id="IPR000531">
    <property type="entry name" value="Beta-barrel_TonB"/>
</dbReference>
<keyword evidence="12 17" id="KW-0675">Receptor</keyword>
<keyword evidence="4 14" id="KW-1134">Transmembrane beta strand</keyword>
<dbReference type="Pfam" id="PF07715">
    <property type="entry name" value="Plug"/>
    <property type="match status" value="1"/>
</dbReference>
<dbReference type="Gene3D" id="3.55.50.30">
    <property type="match status" value="1"/>
</dbReference>
<dbReference type="GO" id="GO:0015891">
    <property type="term" value="P:siderophore transport"/>
    <property type="evidence" value="ECO:0007669"/>
    <property type="project" value="InterPro"/>
</dbReference>
<dbReference type="PANTHER" id="PTHR32552:SF74">
    <property type="entry name" value="HYDROXAMATE SIDEROPHORE RECEPTOR FHUE"/>
    <property type="match status" value="1"/>
</dbReference>
<dbReference type="AlphaFoldDB" id="A0A371X9W9"/>
<keyword evidence="6 14" id="KW-0812">Transmembrane</keyword>
<dbReference type="Proteomes" id="UP000264310">
    <property type="component" value="Unassembled WGS sequence"/>
</dbReference>
<evidence type="ECO:0000256" key="6">
    <source>
        <dbReference type="ARBA" id="ARBA00022692"/>
    </source>
</evidence>
<dbReference type="InterPro" id="IPR012910">
    <property type="entry name" value="Plug_dom"/>
</dbReference>
<dbReference type="SMART" id="SM00965">
    <property type="entry name" value="STN"/>
    <property type="match status" value="1"/>
</dbReference>
<dbReference type="RefSeq" id="WP_147307838.1">
    <property type="nucleotide sequence ID" value="NZ_QURL01000001.1"/>
</dbReference>
<keyword evidence="3 14" id="KW-0813">Transport</keyword>
<dbReference type="InterPro" id="IPR010105">
    <property type="entry name" value="TonB_sidphr_rcpt"/>
</dbReference>
<feature type="domain" description="Secretin/TonB short N-terminal" evidence="16">
    <location>
        <begin position="78"/>
        <end position="129"/>
    </location>
</feature>
<keyword evidence="8" id="KW-0408">Iron</keyword>
<dbReference type="Gene3D" id="2.170.130.10">
    <property type="entry name" value="TonB-dependent receptor, plug domain"/>
    <property type="match status" value="1"/>
</dbReference>
<keyword evidence="11 14" id="KW-0472">Membrane</keyword>
<keyword evidence="13 14" id="KW-0998">Cell outer membrane</keyword>
<evidence type="ECO:0000256" key="5">
    <source>
        <dbReference type="ARBA" id="ARBA00022496"/>
    </source>
</evidence>
<dbReference type="PANTHER" id="PTHR32552">
    <property type="entry name" value="FERRICHROME IRON RECEPTOR-RELATED"/>
    <property type="match status" value="1"/>
</dbReference>
<comment type="similarity">
    <text evidence="2 14 15">Belongs to the TonB-dependent receptor family.</text>
</comment>
<keyword evidence="18" id="KW-1185">Reference proteome</keyword>
<evidence type="ECO:0000313" key="18">
    <source>
        <dbReference type="Proteomes" id="UP000264310"/>
    </source>
</evidence>
<evidence type="ECO:0000256" key="9">
    <source>
        <dbReference type="ARBA" id="ARBA00023065"/>
    </source>
</evidence>
<dbReference type="PROSITE" id="PS52016">
    <property type="entry name" value="TONB_DEPENDENT_REC_3"/>
    <property type="match status" value="1"/>
</dbReference>
<dbReference type="FunFam" id="2.170.130.10:FF:000010">
    <property type="entry name" value="Ferripyoverdine receptor"/>
    <property type="match status" value="1"/>
</dbReference>
<evidence type="ECO:0000256" key="7">
    <source>
        <dbReference type="ARBA" id="ARBA00022729"/>
    </source>
</evidence>
<dbReference type="GO" id="GO:0015344">
    <property type="term" value="F:siderophore uptake transmembrane transporter activity"/>
    <property type="evidence" value="ECO:0007669"/>
    <property type="project" value="TreeGrafter"/>
</dbReference>
<dbReference type="OrthoDB" id="9760333at2"/>
<dbReference type="InterPro" id="IPR039426">
    <property type="entry name" value="TonB-dep_rcpt-like"/>
</dbReference>
<sequence>MSDRGIAERKGIWTASADRRTKQIAAVLLGSTIVAHGALGIPLIDRASAQEAAQAVRFSIPAQPLSSAVDAFSRATGWQVGYPSDIARSTTSRAVSGTMTPGEALRRMVAGTEVGVSVTGPTSAALVSSAAAEDGAIAEDGSVMLDMVTVEGQGETTEGTGAYTTPQMGTAVGLPLSIKETPQSVSVVTRQRLEDQRLDSTADVLKTTTGIQVQEWDSQRTEPFSRGFYLNTFQYDGVPVNNLDAMYGEHRSDTLQYDHVEVLRGASGLLTGTGNPSGAINFVRKHADSRVLTGEVTTSYGSWNDFRETLDVTTPLSGDGSVRGRFIGSFNDRESFRDREDSASGLLYGIIDADLTPDTRLSVGAEHQRRELNDNIWSGLLPYFSDGTRTDFSRSFNTAPDWAFWDTENTTVFGSLEHRFDNDWVVDVDATHLMREGEAKLLYVSGQPDPITGAGAEPWPAWFHHEAAQTVLSAKITGPYELFGRQHEFFSGVLYDHTHEDYIYHGATNFAPIESIFDWSPASYPEPEWAKGSLRVQKIEQKGAYAATRISLTDALNVIGGLRYTQYDTWQDRRSVVSEQSDGRATPYIGATYDLNETYSLYASYTSVFRLQNERDIRDDFLEPVTGSNTEAGVKGSWFDERLNASVAVFRTLEDNVAIATGERIPGTTQFAYRPGQGIETKGVEGEVSGELLPGWNLTLGGTYFESRDGEGVEVNTTLPRSIVRLFTTYTPEGNWSNLTIGGGVNWQGETYLPITTAAGTSRLTQSDYATVSLMARYDFNETFSGQLNVENLFDKKFVQILEGDEQISFGAPRRALFRLSAKF</sequence>